<organism evidence="2 3">
    <name type="scientific">Nitzschia inconspicua</name>
    <dbReference type="NCBI Taxonomy" id="303405"/>
    <lineage>
        <taxon>Eukaryota</taxon>
        <taxon>Sar</taxon>
        <taxon>Stramenopiles</taxon>
        <taxon>Ochrophyta</taxon>
        <taxon>Bacillariophyta</taxon>
        <taxon>Bacillariophyceae</taxon>
        <taxon>Bacillariophycidae</taxon>
        <taxon>Bacillariales</taxon>
        <taxon>Bacillariaceae</taxon>
        <taxon>Nitzschia</taxon>
    </lineage>
</organism>
<keyword evidence="1" id="KW-0472">Membrane</keyword>
<feature type="transmembrane region" description="Helical" evidence="1">
    <location>
        <begin position="121"/>
        <end position="142"/>
    </location>
</feature>
<sequence length="210" mass="23816">MLKIQSLRIPANLLTWNMANIPEAATLTWKDGFFDDDTEDLVAVFDHDRKAMLTYAMKVAILTRIVPWTITLLTFAILFSIGVRNIKNSWEDCESSLSSNFYNTYRCQYGVNQNALAAYQLIRALLLVLMFLHGFLALYGYYRIAKSTIYALHLAVVRDGIRFVHDNHIESRSGIIAALHIFDQCLLVSKKSETASTTQVFLSMAYAISS</sequence>
<evidence type="ECO:0000313" key="3">
    <source>
        <dbReference type="Proteomes" id="UP000693970"/>
    </source>
</evidence>
<reference evidence="2" key="1">
    <citation type="journal article" date="2021" name="Sci. Rep.">
        <title>Diploid genomic architecture of Nitzschia inconspicua, an elite biomass production diatom.</title>
        <authorList>
            <person name="Oliver A."/>
            <person name="Podell S."/>
            <person name="Pinowska A."/>
            <person name="Traller J.C."/>
            <person name="Smith S.R."/>
            <person name="McClure R."/>
            <person name="Beliaev A."/>
            <person name="Bohutskyi P."/>
            <person name="Hill E.A."/>
            <person name="Rabines A."/>
            <person name="Zheng H."/>
            <person name="Allen L.Z."/>
            <person name="Kuo A."/>
            <person name="Grigoriev I.V."/>
            <person name="Allen A.E."/>
            <person name="Hazlebeck D."/>
            <person name="Allen E.E."/>
        </authorList>
    </citation>
    <scope>NUCLEOTIDE SEQUENCE</scope>
    <source>
        <strain evidence="2">Hildebrandi</strain>
    </source>
</reference>
<evidence type="ECO:0000313" key="2">
    <source>
        <dbReference type="EMBL" id="KAG7345347.1"/>
    </source>
</evidence>
<name>A0A9K3KKF1_9STRA</name>
<evidence type="ECO:0000256" key="1">
    <source>
        <dbReference type="SAM" id="Phobius"/>
    </source>
</evidence>
<proteinExistence type="predicted"/>
<gene>
    <name evidence="2" type="ORF">IV203_032878</name>
</gene>
<dbReference type="AlphaFoldDB" id="A0A9K3KKF1"/>
<protein>
    <submittedName>
        <fullName evidence="2">Uncharacterized protein</fullName>
    </submittedName>
</protein>
<keyword evidence="1" id="KW-1133">Transmembrane helix</keyword>
<dbReference type="Proteomes" id="UP000693970">
    <property type="component" value="Unassembled WGS sequence"/>
</dbReference>
<accession>A0A9K3KKF1</accession>
<dbReference type="EMBL" id="JAGRRH010000022">
    <property type="protein sequence ID" value="KAG7345347.1"/>
    <property type="molecule type" value="Genomic_DNA"/>
</dbReference>
<reference evidence="2" key="2">
    <citation type="submission" date="2021-04" db="EMBL/GenBank/DDBJ databases">
        <authorList>
            <person name="Podell S."/>
        </authorList>
    </citation>
    <scope>NUCLEOTIDE SEQUENCE</scope>
    <source>
        <strain evidence="2">Hildebrandi</strain>
    </source>
</reference>
<keyword evidence="1" id="KW-0812">Transmembrane</keyword>
<feature type="transmembrane region" description="Helical" evidence="1">
    <location>
        <begin position="59"/>
        <end position="81"/>
    </location>
</feature>
<comment type="caution">
    <text evidence="2">The sequence shown here is derived from an EMBL/GenBank/DDBJ whole genome shotgun (WGS) entry which is preliminary data.</text>
</comment>
<keyword evidence="3" id="KW-1185">Reference proteome</keyword>